<evidence type="ECO:0000313" key="2">
    <source>
        <dbReference type="Proteomes" id="UP001499882"/>
    </source>
</evidence>
<keyword evidence="2" id="KW-1185">Reference proteome</keyword>
<comment type="caution">
    <text evidence="1">The sequence shown here is derived from an EMBL/GenBank/DDBJ whole genome shotgun (WGS) entry which is preliminary data.</text>
</comment>
<reference evidence="2" key="1">
    <citation type="journal article" date="2019" name="Int. J. Syst. Evol. Microbiol.">
        <title>The Global Catalogue of Microorganisms (GCM) 10K type strain sequencing project: providing services to taxonomists for standard genome sequencing and annotation.</title>
        <authorList>
            <consortium name="The Broad Institute Genomics Platform"/>
            <consortium name="The Broad Institute Genome Sequencing Center for Infectious Disease"/>
            <person name="Wu L."/>
            <person name="Ma J."/>
        </authorList>
    </citation>
    <scope>NUCLEOTIDE SEQUENCE [LARGE SCALE GENOMIC DNA]</scope>
    <source>
        <strain evidence="2">JCM 18532</strain>
    </source>
</reference>
<sequence length="119" mass="12293">MCDGCCCGSARKHPDVDHTAISGVLEAVAKVIRVDCLGACAYSNLVVVSPSTEARRDGARPAWVRQVNTVGRAELVAAWVLRGGPGASEPPVGLGPVASGPELRRAATARRAISNVDMS</sequence>
<dbReference type="Proteomes" id="UP001499882">
    <property type="component" value="Unassembled WGS sequence"/>
</dbReference>
<proteinExistence type="predicted"/>
<accession>A0ABP8Y6F2</accession>
<dbReference type="EMBL" id="BAABKN010000001">
    <property type="protein sequence ID" value="GAA4722165.1"/>
    <property type="molecule type" value="Genomic_DNA"/>
</dbReference>
<gene>
    <name evidence="1" type="ORF">GCM10023350_00240</name>
</gene>
<organism evidence="1 2">
    <name type="scientific">Nocardioides endophyticus</name>
    <dbReference type="NCBI Taxonomy" id="1353775"/>
    <lineage>
        <taxon>Bacteria</taxon>
        <taxon>Bacillati</taxon>
        <taxon>Actinomycetota</taxon>
        <taxon>Actinomycetes</taxon>
        <taxon>Propionibacteriales</taxon>
        <taxon>Nocardioidaceae</taxon>
        <taxon>Nocardioides</taxon>
    </lineage>
</organism>
<protein>
    <recommendedName>
        <fullName evidence="3">(2Fe-2S) ferredoxin domain-containing protein</fullName>
    </recommendedName>
</protein>
<evidence type="ECO:0000313" key="1">
    <source>
        <dbReference type="EMBL" id="GAA4722165.1"/>
    </source>
</evidence>
<evidence type="ECO:0008006" key="3">
    <source>
        <dbReference type="Google" id="ProtNLM"/>
    </source>
</evidence>
<name>A0ABP8Y6F2_9ACTN</name>